<reference evidence="1 2" key="1">
    <citation type="journal article" date="2023" name="ACS Omega">
        <title>Identification of the Neoaspergillic Acid Biosynthesis Gene Cluster by Establishing an In Vitro CRISPR-Ribonucleoprotein Genetic System in Aspergillus melleus.</title>
        <authorList>
            <person name="Yuan B."/>
            <person name="Grau M.F."/>
            <person name="Murata R.M."/>
            <person name="Torok T."/>
            <person name="Venkateswaran K."/>
            <person name="Stajich J.E."/>
            <person name="Wang C.C.C."/>
        </authorList>
    </citation>
    <scope>NUCLEOTIDE SEQUENCE [LARGE SCALE GENOMIC DNA]</scope>
    <source>
        <strain evidence="1 2">IMV 1140</strain>
    </source>
</reference>
<dbReference type="EMBL" id="JAOPJF010000004">
    <property type="protein sequence ID" value="KAK1149163.1"/>
    <property type="molecule type" value="Genomic_DNA"/>
</dbReference>
<evidence type="ECO:0000313" key="1">
    <source>
        <dbReference type="EMBL" id="KAK1149163.1"/>
    </source>
</evidence>
<evidence type="ECO:0000313" key="2">
    <source>
        <dbReference type="Proteomes" id="UP001177260"/>
    </source>
</evidence>
<gene>
    <name evidence="1" type="ORF">N8T08_006383</name>
</gene>
<organism evidence="1 2">
    <name type="scientific">Aspergillus melleus</name>
    <dbReference type="NCBI Taxonomy" id="138277"/>
    <lineage>
        <taxon>Eukaryota</taxon>
        <taxon>Fungi</taxon>
        <taxon>Dikarya</taxon>
        <taxon>Ascomycota</taxon>
        <taxon>Pezizomycotina</taxon>
        <taxon>Eurotiomycetes</taxon>
        <taxon>Eurotiomycetidae</taxon>
        <taxon>Eurotiales</taxon>
        <taxon>Aspergillaceae</taxon>
        <taxon>Aspergillus</taxon>
        <taxon>Aspergillus subgen. Circumdati</taxon>
    </lineage>
</organism>
<accession>A0ACC3BF92</accession>
<name>A0ACC3BF92_9EURO</name>
<keyword evidence="2" id="KW-1185">Reference proteome</keyword>
<comment type="caution">
    <text evidence="1">The sequence shown here is derived from an EMBL/GenBank/DDBJ whole genome shotgun (WGS) entry which is preliminary data.</text>
</comment>
<proteinExistence type="predicted"/>
<protein>
    <submittedName>
        <fullName evidence="1">NRPS-like protein biosynthetic cluster</fullName>
    </submittedName>
</protein>
<sequence length="1794" mass="200180">MAAAVVGSVVAQQLSPGNDCEVEMASNDRQQSSPEVNGTPGAKRKRKALDPPATKANAPRQKITRACDHCKEKKTRCSGTRPCIRCTRLVLHCEYNAAYSRGLPPEPLPASTSGADENPSPSSALARDETPRSARSSSRTDPPVRRQRPKSGPELSRRNSPDPVVTDFEGNYFGPASGVSFLNRVWRRLHQDEICAIPDELQNVSVSKNTSVFMFGDKPYSDYRETGFVLPPYERALELVNTYFDFSMVTYRFLHRGSVEEWLEQVYRNKISSSNLPSGPMIARTAIILMIFAVTTLYEEKRPGNEVDTWNGSERWYSASKYMTSMESGPPRLETVQARLGQCLFLLASSRANECWYAFGTALQLVTALGLHRKCPAKLSKNGNNYLERELRKRIFWSAYTLDKYLSVMFGRPRLLHDEDNDQELPDEMNDDDMVQDDPERRTGSPDCMMIASVLHFKLGRIVGEISRQIYTISPQSRDQSLETAASLISELEKWKETAPPLFNSVRATSLIPPLCRQSQVLQLAYSHAIIHATRSFLLNDFTDLSRRPPAPHPTVAGHVHKCIEAAEDIIKLVDSLAKQDVLIQSFWFTHYVCFCAIIVVYIYTIQQCQLSSLETPDHHVEDLKRIRSLFNLAEVCQQHLAEATRKNCPSRRYSIILEELRLEVHRQIGSFLNQEPPGNTSIPLSTQEAPLEQRNTNAAVPTHQNSLDANAFNYLGLQTPELAGQLYSCEDLGLLDNLEGSIWWTQLDSWVSPLETITRNEKHHGQKPEQEPRTIDELVRQRAALGSAQPVISYPETGTDYVDYPLRQLDIFAFRVAKVLAARIPPRSSSSEAPAVITLLGPSDLDYLVMLLALAKLGHTGLLFSTRLSNEAYVSLLERTNSHNLFIHSSFRDTAAELQKLVPGLQAAEIPTEETYNYPIPTDMDIDTNLVPQLDPAKELKHLSWIIHSSGSTGLPKPIYQTNGAAIKNYASNMNMSGFITLPLYHNHGISVLFRTIYSNKRLYLYSAKSPLTRQNLLDIMKSRELEIFYGVPYALKLLAETEEGLSVLSKFKAVMFGGSACPDSLGNLLVENDVKLISHYGSTETGQLMSSIRPAGDKGWDYLRPVGLVKEFLRFEERFPGIFELICLDGWPSKVMSNRPDGSYATKDLFIKHPTLEAYKYYARLDDTIPLVNGEKVNPLDLEGRVRQHHAVAEAIVFGSGKASIGLAVVRAPGTDSLSDDGLINDIWPSVEKAHEAMPAYGQLSRSMVRVLPVDIQYSRTDKGTFIRQAFYRDFSQLIEEAYEADDAMTGSLVLTESELKTFIRERILQLLPLKDTSVLTDDADFFALGMDSLQSTQLRSVLVKTINTNGHKVGMNVAFEQPSINLLARHITDLSSGTTNGVESVEDQMAALISQYSNFNTHTPCPNGLSGKYIVVTGTTGSLGSHAIAKLAAQEDVTKIYCLIRANSSIEAYGRLLKSMNARKIFSGLSDAAKSKLVALPSDLSHPNLGLDSTIYNILTSEITDVIHCAWSVNFNLHLRSFVKDNIGGLQNLINLCLKAQRPTPASFNFCSSVSSVVNTEGNEIPEALPKKLSYAQNMGYAQSKLVAEHLCIQATQQTGICARVLRIGQVIGDQDHGIWNATEAIPLMLQSATTIGALPKLDESPLWLPVDVVAGTVIDLSLSDRTTSASSSTLDTDLVFNIVSHHPFHWTRDLLPYLRRVGLNFEELGQREWLQRLRNSNPDPVANPPIKLVDFFASKYDTEKPRRSLQYHTERARQVSVSLADAKPLDEELVGKMVDYFRKECWSVKE</sequence>
<dbReference type="Proteomes" id="UP001177260">
    <property type="component" value="Unassembled WGS sequence"/>
</dbReference>